<reference evidence="1 2" key="1">
    <citation type="submission" date="2019-02" db="EMBL/GenBank/DDBJ databases">
        <title>Sequencing the genomes of 1000 actinobacteria strains.</title>
        <authorList>
            <person name="Klenk H.-P."/>
        </authorList>
    </citation>
    <scope>NUCLEOTIDE SEQUENCE [LARGE SCALE GENOMIC DNA]</scope>
    <source>
        <strain evidence="1 2">DSM 45162</strain>
    </source>
</reference>
<evidence type="ECO:0000313" key="1">
    <source>
        <dbReference type="EMBL" id="RZU52639.1"/>
    </source>
</evidence>
<organism evidence="1 2">
    <name type="scientific">Krasilnikovia cinnamomea</name>
    <dbReference type="NCBI Taxonomy" id="349313"/>
    <lineage>
        <taxon>Bacteria</taxon>
        <taxon>Bacillati</taxon>
        <taxon>Actinomycetota</taxon>
        <taxon>Actinomycetes</taxon>
        <taxon>Micromonosporales</taxon>
        <taxon>Micromonosporaceae</taxon>
        <taxon>Krasilnikovia</taxon>
    </lineage>
</organism>
<sequence length="69" mass="7527">MSVDMTDEEAARLREVLIEHGSVFGAGMCHHCGVARCETWVVAYDRLAAAGRSMVESYPLADTTPEGNR</sequence>
<keyword evidence="2" id="KW-1185">Reference proteome</keyword>
<proteinExistence type="predicted"/>
<gene>
    <name evidence="1" type="ORF">EV385_4513</name>
</gene>
<dbReference type="Proteomes" id="UP000292564">
    <property type="component" value="Unassembled WGS sequence"/>
</dbReference>
<accession>A0A4Q7ZQJ0</accession>
<protein>
    <submittedName>
        <fullName evidence="1">Uncharacterized protein</fullName>
    </submittedName>
</protein>
<comment type="caution">
    <text evidence="1">The sequence shown here is derived from an EMBL/GenBank/DDBJ whole genome shotgun (WGS) entry which is preliminary data.</text>
</comment>
<dbReference type="AlphaFoldDB" id="A0A4Q7ZQJ0"/>
<name>A0A4Q7ZQJ0_9ACTN</name>
<evidence type="ECO:0000313" key="2">
    <source>
        <dbReference type="Proteomes" id="UP000292564"/>
    </source>
</evidence>
<dbReference type="EMBL" id="SHKY01000001">
    <property type="protein sequence ID" value="RZU52639.1"/>
    <property type="molecule type" value="Genomic_DNA"/>
</dbReference>